<dbReference type="AlphaFoldDB" id="A0AAD6WZG1"/>
<evidence type="ECO:0008006" key="4">
    <source>
        <dbReference type="Google" id="ProtNLM"/>
    </source>
</evidence>
<reference evidence="2" key="1">
    <citation type="submission" date="2023-03" db="EMBL/GenBank/DDBJ databases">
        <title>Massive genome expansion in bonnet fungi (Mycena s.s.) driven by repeated elements and novel gene families across ecological guilds.</title>
        <authorList>
            <consortium name="Lawrence Berkeley National Laboratory"/>
            <person name="Harder C.B."/>
            <person name="Miyauchi S."/>
            <person name="Viragh M."/>
            <person name="Kuo A."/>
            <person name="Thoen E."/>
            <person name="Andreopoulos B."/>
            <person name="Lu D."/>
            <person name="Skrede I."/>
            <person name="Drula E."/>
            <person name="Henrissat B."/>
            <person name="Morin E."/>
            <person name="Kohler A."/>
            <person name="Barry K."/>
            <person name="LaButti K."/>
            <person name="Morin E."/>
            <person name="Salamov A."/>
            <person name="Lipzen A."/>
            <person name="Mereny Z."/>
            <person name="Hegedus B."/>
            <person name="Baldrian P."/>
            <person name="Stursova M."/>
            <person name="Weitz H."/>
            <person name="Taylor A."/>
            <person name="Grigoriev I.V."/>
            <person name="Nagy L.G."/>
            <person name="Martin F."/>
            <person name="Kauserud H."/>
        </authorList>
    </citation>
    <scope>NUCLEOTIDE SEQUENCE</scope>
    <source>
        <strain evidence="2">CBHHK200</strain>
    </source>
</reference>
<protein>
    <recommendedName>
        <fullName evidence="4">DUF4185 domain-containing protein</fullName>
    </recommendedName>
</protein>
<feature type="chain" id="PRO_5042012158" description="DUF4185 domain-containing protein" evidence="1">
    <location>
        <begin position="21"/>
        <end position="389"/>
    </location>
</feature>
<sequence>MSPLSLRSAIVLLACGTAFAASPEARTTITPTVAKVTEYGNLIDPGLNRDSCSSTYWAPNKVLWVCRDTQQAFKNGTIGAVLVANTVSYSTLPSPPSDPKPLVLHTPQGYGPLFYPLNADECPAPTGCGEDVCGAGFCADGTRWVGWPDTTPAVTFRAPLGVVNAYGWMAQQRLTGLDVLNQTGWTLYHVTSGIDLLGNSIPKVVKQIESFWTADQIGYGTAANLVHDGYAYLYGATPDRHLALARAPLIGLIPSLEDHTQHLRRLEWTGTAPVSWDPTIVLENTSAIQGTIYYSPKWKSFVSIGGDGFPEANFIISTAPNPEGPWSTPVQFYSGSIGNGTLPAYSALAHPGMTDGTGDYIMLTWTKTYLYPGGHFNVYEAPLIRVDWK</sequence>
<name>A0AAD6WZG1_9AGAR</name>
<evidence type="ECO:0000256" key="1">
    <source>
        <dbReference type="SAM" id="SignalP"/>
    </source>
</evidence>
<feature type="signal peptide" evidence="1">
    <location>
        <begin position="1"/>
        <end position="20"/>
    </location>
</feature>
<evidence type="ECO:0000313" key="3">
    <source>
        <dbReference type="Proteomes" id="UP001218188"/>
    </source>
</evidence>
<evidence type="ECO:0000313" key="2">
    <source>
        <dbReference type="EMBL" id="KAJ7033233.1"/>
    </source>
</evidence>
<proteinExistence type="predicted"/>
<gene>
    <name evidence="2" type="ORF">C8F04DRAFT_1184216</name>
</gene>
<dbReference type="Proteomes" id="UP001218188">
    <property type="component" value="Unassembled WGS sequence"/>
</dbReference>
<keyword evidence="1" id="KW-0732">Signal</keyword>
<keyword evidence="3" id="KW-1185">Reference proteome</keyword>
<comment type="caution">
    <text evidence="2">The sequence shown here is derived from an EMBL/GenBank/DDBJ whole genome shotgun (WGS) entry which is preliminary data.</text>
</comment>
<accession>A0AAD6WZG1</accession>
<dbReference type="EMBL" id="JARJCM010000066">
    <property type="protein sequence ID" value="KAJ7033233.1"/>
    <property type="molecule type" value="Genomic_DNA"/>
</dbReference>
<organism evidence="2 3">
    <name type="scientific">Mycena alexandri</name>
    <dbReference type="NCBI Taxonomy" id="1745969"/>
    <lineage>
        <taxon>Eukaryota</taxon>
        <taxon>Fungi</taxon>
        <taxon>Dikarya</taxon>
        <taxon>Basidiomycota</taxon>
        <taxon>Agaricomycotina</taxon>
        <taxon>Agaricomycetes</taxon>
        <taxon>Agaricomycetidae</taxon>
        <taxon>Agaricales</taxon>
        <taxon>Marasmiineae</taxon>
        <taxon>Mycenaceae</taxon>
        <taxon>Mycena</taxon>
    </lineage>
</organism>